<keyword evidence="3" id="KW-1185">Reference proteome</keyword>
<evidence type="ECO:0000313" key="3">
    <source>
        <dbReference type="Proteomes" id="UP000887013"/>
    </source>
</evidence>
<comment type="caution">
    <text evidence="2">The sequence shown here is derived from an EMBL/GenBank/DDBJ whole genome shotgun (WGS) entry which is preliminary data.</text>
</comment>
<dbReference type="AlphaFoldDB" id="A0A8X6T9T8"/>
<organism evidence="2 3">
    <name type="scientific">Nephila pilipes</name>
    <name type="common">Giant wood spider</name>
    <name type="synonym">Nephila maculata</name>
    <dbReference type="NCBI Taxonomy" id="299642"/>
    <lineage>
        <taxon>Eukaryota</taxon>
        <taxon>Metazoa</taxon>
        <taxon>Ecdysozoa</taxon>
        <taxon>Arthropoda</taxon>
        <taxon>Chelicerata</taxon>
        <taxon>Arachnida</taxon>
        <taxon>Araneae</taxon>
        <taxon>Araneomorphae</taxon>
        <taxon>Entelegynae</taxon>
        <taxon>Araneoidea</taxon>
        <taxon>Nephilidae</taxon>
        <taxon>Nephila</taxon>
    </lineage>
</organism>
<keyword evidence="1" id="KW-0732">Signal</keyword>
<name>A0A8X6T9T8_NEPPI</name>
<evidence type="ECO:0000313" key="2">
    <source>
        <dbReference type="EMBL" id="GFS85525.1"/>
    </source>
</evidence>
<protein>
    <recommendedName>
        <fullName evidence="4">Secreted protein</fullName>
    </recommendedName>
</protein>
<dbReference type="OrthoDB" id="7420654at2759"/>
<gene>
    <name evidence="2" type="ORF">NPIL_150471</name>
</gene>
<evidence type="ECO:0008006" key="4">
    <source>
        <dbReference type="Google" id="ProtNLM"/>
    </source>
</evidence>
<feature type="signal peptide" evidence="1">
    <location>
        <begin position="1"/>
        <end position="19"/>
    </location>
</feature>
<accession>A0A8X6T9T8</accession>
<evidence type="ECO:0000256" key="1">
    <source>
        <dbReference type="SAM" id="SignalP"/>
    </source>
</evidence>
<reference evidence="2" key="1">
    <citation type="submission" date="2020-08" db="EMBL/GenBank/DDBJ databases">
        <title>Multicomponent nature underlies the extraordinary mechanical properties of spider dragline silk.</title>
        <authorList>
            <person name="Kono N."/>
            <person name="Nakamura H."/>
            <person name="Mori M."/>
            <person name="Yoshida Y."/>
            <person name="Ohtoshi R."/>
            <person name="Malay A.D."/>
            <person name="Moran D.A.P."/>
            <person name="Tomita M."/>
            <person name="Numata K."/>
            <person name="Arakawa K."/>
        </authorList>
    </citation>
    <scope>NUCLEOTIDE SEQUENCE</scope>
</reference>
<feature type="chain" id="PRO_5036464286" description="Secreted protein" evidence="1">
    <location>
        <begin position="20"/>
        <end position="98"/>
    </location>
</feature>
<sequence>MRAVFLIFLLIALIAMTMATVHHHVVEDDDKDGGGSIKYIPYEALYRTHVKVGLETSSYWNDPIEHIRTEQELQTFTKTDNNASENTNIKIEDSLMWQ</sequence>
<dbReference type="Proteomes" id="UP000887013">
    <property type="component" value="Unassembled WGS sequence"/>
</dbReference>
<proteinExistence type="predicted"/>
<dbReference type="EMBL" id="BMAW01098582">
    <property type="protein sequence ID" value="GFS85525.1"/>
    <property type="molecule type" value="Genomic_DNA"/>
</dbReference>